<dbReference type="Proteomes" id="UP000762676">
    <property type="component" value="Unassembled WGS sequence"/>
</dbReference>
<dbReference type="AlphaFoldDB" id="A0AAV4FSB7"/>
<name>A0AAV4FSB7_9GAST</name>
<sequence>MVSKTGIPGLPDLEHNVIALGDNGGTWGRLAEIITAYVQRLGHELPLIPCLEAQSPPGSVWGGGFHPVITWSKRPAQLAQRRPNGVHSKQLWRHPSHCLVCVLRSSPLSSWLPSWSVFLRGRIAWRLREQLTGTLETSRGTCMSTTHPH</sequence>
<accession>A0AAV4FSB7</accession>
<proteinExistence type="predicted"/>
<keyword evidence="2" id="KW-1185">Reference proteome</keyword>
<reference evidence="1 2" key="1">
    <citation type="journal article" date="2021" name="Elife">
        <title>Chloroplast acquisition without the gene transfer in kleptoplastic sea slugs, Plakobranchus ocellatus.</title>
        <authorList>
            <person name="Maeda T."/>
            <person name="Takahashi S."/>
            <person name="Yoshida T."/>
            <person name="Shimamura S."/>
            <person name="Takaki Y."/>
            <person name="Nagai Y."/>
            <person name="Toyoda A."/>
            <person name="Suzuki Y."/>
            <person name="Arimoto A."/>
            <person name="Ishii H."/>
            <person name="Satoh N."/>
            <person name="Nishiyama T."/>
            <person name="Hasebe M."/>
            <person name="Maruyama T."/>
            <person name="Minagawa J."/>
            <person name="Obokata J."/>
            <person name="Shigenobu S."/>
        </authorList>
    </citation>
    <scope>NUCLEOTIDE SEQUENCE [LARGE SCALE GENOMIC DNA]</scope>
</reference>
<comment type="caution">
    <text evidence="1">The sequence shown here is derived from an EMBL/GenBank/DDBJ whole genome shotgun (WGS) entry which is preliminary data.</text>
</comment>
<evidence type="ECO:0000313" key="2">
    <source>
        <dbReference type="Proteomes" id="UP000762676"/>
    </source>
</evidence>
<dbReference type="EMBL" id="BMAT01011569">
    <property type="protein sequence ID" value="GFR75125.1"/>
    <property type="molecule type" value="Genomic_DNA"/>
</dbReference>
<gene>
    <name evidence="1" type="ORF">ElyMa_005770300</name>
</gene>
<organism evidence="1 2">
    <name type="scientific">Elysia marginata</name>
    <dbReference type="NCBI Taxonomy" id="1093978"/>
    <lineage>
        <taxon>Eukaryota</taxon>
        <taxon>Metazoa</taxon>
        <taxon>Spiralia</taxon>
        <taxon>Lophotrochozoa</taxon>
        <taxon>Mollusca</taxon>
        <taxon>Gastropoda</taxon>
        <taxon>Heterobranchia</taxon>
        <taxon>Euthyneura</taxon>
        <taxon>Panpulmonata</taxon>
        <taxon>Sacoglossa</taxon>
        <taxon>Placobranchoidea</taxon>
        <taxon>Plakobranchidae</taxon>
        <taxon>Elysia</taxon>
    </lineage>
</organism>
<protein>
    <submittedName>
        <fullName evidence="1">Uncharacterized protein</fullName>
    </submittedName>
</protein>
<evidence type="ECO:0000313" key="1">
    <source>
        <dbReference type="EMBL" id="GFR75125.1"/>
    </source>
</evidence>